<keyword evidence="3" id="KW-1185">Reference proteome</keyword>
<accession>A0A916S8J5</accession>
<reference evidence="2" key="1">
    <citation type="journal article" date="2014" name="Int. J. Syst. Evol. Microbiol.">
        <title>Complete genome sequence of Corynebacterium casei LMG S-19264T (=DSM 44701T), isolated from a smear-ripened cheese.</title>
        <authorList>
            <consortium name="US DOE Joint Genome Institute (JGI-PGF)"/>
            <person name="Walter F."/>
            <person name="Albersmeier A."/>
            <person name="Kalinowski J."/>
            <person name="Ruckert C."/>
        </authorList>
    </citation>
    <scope>NUCLEOTIDE SEQUENCE</scope>
    <source>
        <strain evidence="2">CGMCC 1.15322</strain>
    </source>
</reference>
<dbReference type="GO" id="GO:0090313">
    <property type="term" value="P:regulation of protein targeting to membrane"/>
    <property type="evidence" value="ECO:0007669"/>
    <property type="project" value="TreeGrafter"/>
</dbReference>
<organism evidence="2 3">
    <name type="scientific">Polaromonas eurypsychrophila</name>
    <dbReference type="NCBI Taxonomy" id="1614635"/>
    <lineage>
        <taxon>Bacteria</taxon>
        <taxon>Pseudomonadati</taxon>
        <taxon>Pseudomonadota</taxon>
        <taxon>Betaproteobacteria</taxon>
        <taxon>Burkholderiales</taxon>
        <taxon>Comamonadaceae</taxon>
        <taxon>Polaromonas</taxon>
    </lineage>
</organism>
<dbReference type="GO" id="GO:0005886">
    <property type="term" value="C:plasma membrane"/>
    <property type="evidence" value="ECO:0007669"/>
    <property type="project" value="TreeGrafter"/>
</dbReference>
<evidence type="ECO:0000313" key="2">
    <source>
        <dbReference type="EMBL" id="GGA89080.1"/>
    </source>
</evidence>
<dbReference type="AlphaFoldDB" id="A0A916S8J5"/>
<gene>
    <name evidence="2" type="ORF">GCM10011496_07320</name>
</gene>
<reference evidence="2" key="2">
    <citation type="submission" date="2020-09" db="EMBL/GenBank/DDBJ databases">
        <authorList>
            <person name="Sun Q."/>
            <person name="Zhou Y."/>
        </authorList>
    </citation>
    <scope>NUCLEOTIDE SEQUENCE</scope>
    <source>
        <strain evidence="2">CGMCC 1.15322</strain>
    </source>
</reference>
<sequence>MVAAGVLLALLVGGWLALVLLLPSDEELAAKASVELEARLGVPVTVGALDWRLFPVPAVVVRDVATRQTPAITIKKLTLHPSLPALLDGRLQFDSADLDGAVLPQLSLRALDKGPSIARSNPDATVLGRLVFRDVTWISRRGMAVVFDGEVDFDPAWRPRQAQLRRPGVQPATDLRLTRQGQEDRWTTQIRVGGGTADGEVEIKTRDKGRLRLEGTLKPQGVEVASAMAAFNRNSVISGQASGDTSLLADGDTVGELAQSLHTKTIFSMRRAMLLRFDLDKAVRSLGRDYAGQTPLDTVTGQMDTQNTPQGIVVTYTGVKATSGALTASGQARIANRQIESEFAVDLVDGVIGVPLKVSGPFENVKVSAPAGAVAGAVVGTAVLPGIGTAIGARIGATLGKIFGPEPEPKKGAAALPKKASP</sequence>
<proteinExistence type="predicted"/>
<dbReference type="PANTHER" id="PTHR30441:SF8">
    <property type="entry name" value="DUF748 DOMAIN-CONTAINING PROTEIN"/>
    <property type="match status" value="1"/>
</dbReference>
<name>A0A916S8J5_9BURK</name>
<evidence type="ECO:0000313" key="3">
    <source>
        <dbReference type="Proteomes" id="UP000620596"/>
    </source>
</evidence>
<dbReference type="Proteomes" id="UP000620596">
    <property type="component" value="Unassembled WGS sequence"/>
</dbReference>
<dbReference type="InterPro" id="IPR052894">
    <property type="entry name" value="AsmA-related"/>
</dbReference>
<protein>
    <recommendedName>
        <fullName evidence="1">Glycine zipper domain-containing protein</fullName>
    </recommendedName>
</protein>
<dbReference type="PANTHER" id="PTHR30441">
    <property type="entry name" value="DUF748 DOMAIN-CONTAINING PROTEIN"/>
    <property type="match status" value="1"/>
</dbReference>
<comment type="caution">
    <text evidence="2">The sequence shown here is derived from an EMBL/GenBank/DDBJ whole genome shotgun (WGS) entry which is preliminary data.</text>
</comment>
<feature type="domain" description="Glycine zipper" evidence="1">
    <location>
        <begin position="371"/>
        <end position="404"/>
    </location>
</feature>
<dbReference type="Pfam" id="PF13488">
    <property type="entry name" value="Gly-zipper_Omp"/>
    <property type="match status" value="1"/>
</dbReference>
<dbReference type="InterPro" id="IPR039567">
    <property type="entry name" value="Gly-zipper"/>
</dbReference>
<evidence type="ECO:0000259" key="1">
    <source>
        <dbReference type="Pfam" id="PF13488"/>
    </source>
</evidence>
<dbReference type="EMBL" id="BMIG01000002">
    <property type="protein sequence ID" value="GGA89080.1"/>
    <property type="molecule type" value="Genomic_DNA"/>
</dbReference>